<feature type="transmembrane region" description="Helical" evidence="1">
    <location>
        <begin position="372"/>
        <end position="394"/>
    </location>
</feature>
<evidence type="ECO:0000313" key="2">
    <source>
        <dbReference type="EMBL" id="KKS46839.1"/>
    </source>
</evidence>
<feature type="transmembrane region" description="Helical" evidence="1">
    <location>
        <begin position="340"/>
        <end position="360"/>
    </location>
</feature>
<dbReference type="AlphaFoldDB" id="A0A0G0ZDS5"/>
<comment type="caution">
    <text evidence="2">The sequence shown here is derived from an EMBL/GenBank/DDBJ whole genome shotgun (WGS) entry which is preliminary data.</text>
</comment>
<gene>
    <name evidence="2" type="ORF">UV09_C0012G0008</name>
</gene>
<keyword evidence="1" id="KW-0812">Transmembrane</keyword>
<feature type="transmembrane region" description="Helical" evidence="1">
    <location>
        <begin position="304"/>
        <end position="334"/>
    </location>
</feature>
<feature type="transmembrane region" description="Helical" evidence="1">
    <location>
        <begin position="414"/>
        <end position="432"/>
    </location>
</feature>
<keyword evidence="1" id="KW-1133">Transmembrane helix</keyword>
<feature type="transmembrane region" description="Helical" evidence="1">
    <location>
        <begin position="140"/>
        <end position="158"/>
    </location>
</feature>
<sequence>MKILSRRLLLLLAVGFLLSISLFFPSRSLAQNIPPNPNDIYDLSDPENYHLQKEAADECATNSKKPCVDGINVNKFQNEASANWLLNGLGCTHRDPEKCDPNTALNGISIMTASLFAVPPASGIYYAQDLLQNAGILAKPVYAQGFGFAGLAPILPIWKVTRNIAYTVIIIVMIVIGFMVIFRMKIDPKTVISVQAALPRIVLALLLITLSYAIVGFLVDLMYVSMAMIIGILSEGMGNTATQTALTQTYFLTADWGDLFKTVMGGGFSAVEDFIIKNSAAYGVGSAGVMVALKVLASSMRFGWIGFWGASLLGIIILLIISLGLLFTFIRIFMLLLNSYIQLLVAVILGPFQLLMGAIPGKTAFTDWIMNVIANLVVFPATVAILMFGEYLTTLNSNTGELFSPPLIGVPGKAAFPAFMGLGVLFLAPTLITQIKKAFKPKPILPISAGTAFAPLAGAAQTGMGAASQFYYMQNMPVIGKWLGGGKEHRQA</sequence>
<dbReference type="EMBL" id="LCDD01000012">
    <property type="protein sequence ID" value="KKS46839.1"/>
    <property type="molecule type" value="Genomic_DNA"/>
</dbReference>
<keyword evidence="1" id="KW-0472">Membrane</keyword>
<name>A0A0G0ZDS5_9BACT</name>
<feature type="transmembrane region" description="Helical" evidence="1">
    <location>
        <begin position="279"/>
        <end position="297"/>
    </location>
</feature>
<feature type="transmembrane region" description="Helical" evidence="1">
    <location>
        <begin position="203"/>
        <end position="233"/>
    </location>
</feature>
<evidence type="ECO:0000313" key="3">
    <source>
        <dbReference type="Proteomes" id="UP000034320"/>
    </source>
</evidence>
<feature type="transmembrane region" description="Helical" evidence="1">
    <location>
        <begin position="104"/>
        <end position="128"/>
    </location>
</feature>
<evidence type="ECO:0008006" key="4">
    <source>
        <dbReference type="Google" id="ProtNLM"/>
    </source>
</evidence>
<reference evidence="2 3" key="1">
    <citation type="journal article" date="2015" name="Nature">
        <title>rRNA introns, odd ribosomes, and small enigmatic genomes across a large radiation of phyla.</title>
        <authorList>
            <person name="Brown C.T."/>
            <person name="Hug L.A."/>
            <person name="Thomas B.C."/>
            <person name="Sharon I."/>
            <person name="Castelle C.J."/>
            <person name="Singh A."/>
            <person name="Wilkins M.J."/>
            <person name="Williams K.H."/>
            <person name="Banfield J.F."/>
        </authorList>
    </citation>
    <scope>NUCLEOTIDE SEQUENCE [LARGE SCALE GENOMIC DNA]</scope>
</reference>
<organism evidence="2 3">
    <name type="scientific">Candidatus Gottesmanbacteria bacterium GW2011_GWA2_42_18</name>
    <dbReference type="NCBI Taxonomy" id="1618442"/>
    <lineage>
        <taxon>Bacteria</taxon>
        <taxon>Candidatus Gottesmaniibacteriota</taxon>
    </lineage>
</organism>
<feature type="transmembrane region" description="Helical" evidence="1">
    <location>
        <begin position="164"/>
        <end position="182"/>
    </location>
</feature>
<accession>A0A0G0ZDS5</accession>
<proteinExistence type="predicted"/>
<evidence type="ECO:0000256" key="1">
    <source>
        <dbReference type="SAM" id="Phobius"/>
    </source>
</evidence>
<dbReference type="Proteomes" id="UP000034320">
    <property type="component" value="Unassembled WGS sequence"/>
</dbReference>
<protein>
    <recommendedName>
        <fullName evidence="4">TrbL/VirB6 plasmid conjugal transfer protein</fullName>
    </recommendedName>
</protein>